<proteinExistence type="predicted"/>
<dbReference type="Proteomes" id="UP000504637">
    <property type="component" value="Unplaced"/>
</dbReference>
<evidence type="ECO:0000256" key="1">
    <source>
        <dbReference type="SAM" id="MobiDB-lite"/>
    </source>
</evidence>
<reference evidence="3" key="3">
    <citation type="submission" date="2025-08" db="UniProtKB">
        <authorList>
            <consortium name="RefSeq"/>
        </authorList>
    </citation>
    <scope>IDENTIFICATION</scope>
    <source>
        <strain evidence="3">CBS 342.82</strain>
    </source>
</reference>
<name>A0A6J3LZ17_9PEZI</name>
<dbReference type="GeneID" id="54360276"/>
<reference evidence="3" key="1">
    <citation type="submission" date="2020-01" db="EMBL/GenBank/DDBJ databases">
        <authorList>
            <consortium name="DOE Joint Genome Institute"/>
            <person name="Haridas S."/>
            <person name="Albert R."/>
            <person name="Binder M."/>
            <person name="Bloem J."/>
            <person name="Labutti K."/>
            <person name="Salamov A."/>
            <person name="Andreopoulos B."/>
            <person name="Baker S.E."/>
            <person name="Barry K."/>
            <person name="Bills G."/>
            <person name="Bluhm B.H."/>
            <person name="Cannon C."/>
            <person name="Castanera R."/>
            <person name="Culley D.E."/>
            <person name="Daum C."/>
            <person name="Ezra D."/>
            <person name="Gonzalez J.B."/>
            <person name="Henrissat B."/>
            <person name="Kuo A."/>
            <person name="Liang C."/>
            <person name="Lipzen A."/>
            <person name="Lutzoni F."/>
            <person name="Magnuson J."/>
            <person name="Mondo S."/>
            <person name="Nolan M."/>
            <person name="Ohm R."/>
            <person name="Pangilinan J."/>
            <person name="Park H.-J."/>
            <person name="Ramirez L."/>
            <person name="Alfaro M."/>
            <person name="Sun H."/>
            <person name="Tritt A."/>
            <person name="Yoshinaga Y."/>
            <person name="Zwiers L.-H."/>
            <person name="Turgeon B.G."/>
            <person name="Goodwin S.B."/>
            <person name="Spatafora J.W."/>
            <person name="Crous P.W."/>
            <person name="Grigoriev I.V."/>
        </authorList>
    </citation>
    <scope>NUCLEOTIDE SEQUENCE</scope>
    <source>
        <strain evidence="3">CBS 342.82</strain>
    </source>
</reference>
<keyword evidence="2" id="KW-1185">Reference proteome</keyword>
<dbReference type="RefSeq" id="XP_033457565.1">
    <property type="nucleotide sequence ID" value="XM_033602476.1"/>
</dbReference>
<dbReference type="AlphaFoldDB" id="A0A6J3LZ17"/>
<sequence>MAFLFRQISTIIKFPCTRWELLWDLGALSKEGRFSVLFFPLTSRLTRTRAPNDEWIRFYCFERSFQGEKYLHFQYRRADRKASSNSGPSSPARPLTTLWTMLLEDTAQSIDCGRCHANGPAWNEVQQESEKSVYPHTPRQTRSEDKRDRDRVKNRSEQR</sequence>
<protein>
    <submittedName>
        <fullName evidence="3">Uncharacterized protein</fullName>
    </submittedName>
</protein>
<gene>
    <name evidence="3" type="ORF">K489DRAFT_35280</name>
</gene>
<evidence type="ECO:0000313" key="3">
    <source>
        <dbReference type="RefSeq" id="XP_033457565.1"/>
    </source>
</evidence>
<accession>A0A6J3LZ17</accession>
<organism evidence="3">
    <name type="scientific">Dissoconium aciculare CBS 342.82</name>
    <dbReference type="NCBI Taxonomy" id="1314786"/>
    <lineage>
        <taxon>Eukaryota</taxon>
        <taxon>Fungi</taxon>
        <taxon>Dikarya</taxon>
        <taxon>Ascomycota</taxon>
        <taxon>Pezizomycotina</taxon>
        <taxon>Dothideomycetes</taxon>
        <taxon>Dothideomycetidae</taxon>
        <taxon>Mycosphaerellales</taxon>
        <taxon>Dissoconiaceae</taxon>
        <taxon>Dissoconium</taxon>
    </lineage>
</organism>
<evidence type="ECO:0000313" key="2">
    <source>
        <dbReference type="Proteomes" id="UP000504637"/>
    </source>
</evidence>
<reference evidence="3" key="2">
    <citation type="submission" date="2020-04" db="EMBL/GenBank/DDBJ databases">
        <authorList>
            <consortium name="NCBI Genome Project"/>
        </authorList>
    </citation>
    <scope>NUCLEOTIDE SEQUENCE</scope>
    <source>
        <strain evidence="3">CBS 342.82</strain>
    </source>
</reference>
<feature type="region of interest" description="Disordered" evidence="1">
    <location>
        <begin position="124"/>
        <end position="159"/>
    </location>
</feature>
<feature type="compositionally biased region" description="Basic and acidic residues" evidence="1">
    <location>
        <begin position="141"/>
        <end position="159"/>
    </location>
</feature>